<evidence type="ECO:0000256" key="1">
    <source>
        <dbReference type="ARBA" id="ARBA00005162"/>
    </source>
</evidence>
<accession>A0ABD3M6X2</accession>
<protein>
    <recommendedName>
        <fullName evidence="2">4-hydroxyphenylpyruvate dioxygenase</fullName>
        <ecNumber evidence="2">1.13.11.27</ecNumber>
    </recommendedName>
</protein>
<dbReference type="PANTHER" id="PTHR11959:SF1">
    <property type="entry name" value="4-HYDROXYPHENYLPYRUVATE DIOXYGENASE"/>
    <property type="match status" value="1"/>
</dbReference>
<feature type="transmembrane region" description="Helical" evidence="5">
    <location>
        <begin position="680"/>
        <end position="701"/>
    </location>
</feature>
<dbReference type="InterPro" id="IPR005956">
    <property type="entry name" value="4OHPhenylPyrv_dOase"/>
</dbReference>
<sequence length="1041" mass="117892">MNRNDDGAHTQQGIEIKFSHVQLYVDHIGSVDEYKQLEAEINKKLSKEAVGDIRSLRRSLNEAETAFPSHGRDVVKQLIAGFGFCVTGCYPEVHASNSATTTKTVLVTSSDPRGIQILVTAAVDNVVVDGGDILKERYRHFDASHNDRQGIAVLAFEVGPGCLDLIFDRYAKLHPNLLPTEYKDGIMLYEHEARIFEVFAYYQGDKCVSSADEGTRLRFLETGFIETLEDVLSFTPKVDFNAGVVAAGESQIESTVIGNMAKTVACDEDAALKDQSQIYLPINNALTNVGKLTTGGRCLERCVLIAMRSMFISVTFDLQYLMFLQGFTFLNIPRSYYGILTRDMLENGVKRAKATLGPPQRLLSPDCAETIYNICASEGLLQDDCSVKLDASKDSITQILSSKIPCSFQEEYDQNKDGIVKTILQSRYVNLYNLLRVSCSVAMKYPHVNLSSELTFLNQGEDLLFQIFTSNILQRKSGDESPFFEFIQRVCSNCIGADGCPKKPKPGCGGFGIEVTRAMTEATNAKELNDDAAYNFAQQKVELFTKQLNESNPLLTKISDAMTKEGMARDKITALEDHEECMKWRTIMESESLAKAHANQELMECNANLVFALLRVWILFLYYHYSSWSNNYKQVRKELSASTVASSMRPFVGSVFRFFIVAPVTKNASNQWNPPPFKNLIHVVLILGYSFLLGLHIMPFFTPMHCITPEGMSDEMSFLAKWWLLLTTSSHSSSLLCCRYNYAMEGFATHQMNQNYCSGRVRVAFAGSWSTGKTYLIGGLLGKKYATAQSAPAPTTDKFVCIAAGASYSEPIRNDDYEQRKHCEITEHVNDVVQSQCGGKIMKHVLDVADTNTEFGDFVFFDMPGWQTEYGSDCIYQTYFHQLIDKVDYTYIVWDVNHGKIEDDFAEFFRNKARGINYELIYNRYTEGSVDMSFLNQQYAKMTTGQEILSEMYVTKVHENNTQFATQFNEDILLLRSKIKSVNQTVHDNRKKMMKENLILHRDKMRGITALRRFKISNRLISEDLNLHVKPRTYHWRWLEL</sequence>
<dbReference type="InterPro" id="IPR029068">
    <property type="entry name" value="Glyas_Bleomycin-R_OHBP_Dase"/>
</dbReference>
<dbReference type="InterPro" id="IPR027417">
    <property type="entry name" value="P-loop_NTPase"/>
</dbReference>
<dbReference type="PANTHER" id="PTHR11959">
    <property type="entry name" value="4-HYDROXYPHENYLPYRUVATE DIOXYGENASE"/>
    <property type="match status" value="1"/>
</dbReference>
<organism evidence="6 7">
    <name type="scientific">Discostella pseudostelligera</name>
    <dbReference type="NCBI Taxonomy" id="259834"/>
    <lineage>
        <taxon>Eukaryota</taxon>
        <taxon>Sar</taxon>
        <taxon>Stramenopiles</taxon>
        <taxon>Ochrophyta</taxon>
        <taxon>Bacillariophyta</taxon>
        <taxon>Coscinodiscophyceae</taxon>
        <taxon>Thalassiosirophycidae</taxon>
        <taxon>Stephanodiscales</taxon>
        <taxon>Stephanodiscaceae</taxon>
        <taxon>Discostella</taxon>
    </lineage>
</organism>
<dbReference type="AlphaFoldDB" id="A0ABD3M6X2"/>
<keyword evidence="5" id="KW-1133">Transmembrane helix</keyword>
<dbReference type="Proteomes" id="UP001530293">
    <property type="component" value="Unassembled WGS sequence"/>
</dbReference>
<evidence type="ECO:0000313" key="6">
    <source>
        <dbReference type="EMBL" id="KAL3758444.1"/>
    </source>
</evidence>
<keyword evidence="7" id="KW-1185">Reference proteome</keyword>
<keyword evidence="3" id="KW-0828">Tyrosine catabolism</keyword>
<proteinExistence type="predicted"/>
<dbReference type="Gene3D" id="3.40.50.300">
    <property type="entry name" value="P-loop containing nucleotide triphosphate hydrolases"/>
    <property type="match status" value="1"/>
</dbReference>
<dbReference type="SUPFAM" id="SSF52540">
    <property type="entry name" value="P-loop containing nucleoside triphosphate hydrolases"/>
    <property type="match status" value="1"/>
</dbReference>
<dbReference type="EMBL" id="JALLBG020000230">
    <property type="protein sequence ID" value="KAL3758444.1"/>
    <property type="molecule type" value="Genomic_DNA"/>
</dbReference>
<keyword evidence="5" id="KW-0812">Transmembrane</keyword>
<evidence type="ECO:0000256" key="4">
    <source>
        <dbReference type="ARBA" id="ARBA00023232"/>
    </source>
</evidence>
<dbReference type="GO" id="GO:0006559">
    <property type="term" value="P:L-phenylalanine catabolic process"/>
    <property type="evidence" value="ECO:0007669"/>
    <property type="project" value="UniProtKB-KW"/>
</dbReference>
<comment type="caution">
    <text evidence="6">The sequence shown here is derived from an EMBL/GenBank/DDBJ whole genome shotgun (WGS) entry which is preliminary data.</text>
</comment>
<evidence type="ECO:0000256" key="3">
    <source>
        <dbReference type="ARBA" id="ARBA00022878"/>
    </source>
</evidence>
<evidence type="ECO:0000313" key="7">
    <source>
        <dbReference type="Proteomes" id="UP001530293"/>
    </source>
</evidence>
<reference evidence="6 7" key="1">
    <citation type="submission" date="2024-10" db="EMBL/GenBank/DDBJ databases">
        <title>Updated reference genomes for cyclostephanoid diatoms.</title>
        <authorList>
            <person name="Roberts W.R."/>
            <person name="Alverson A.J."/>
        </authorList>
    </citation>
    <scope>NUCLEOTIDE SEQUENCE [LARGE SCALE GENOMIC DNA]</scope>
    <source>
        <strain evidence="6 7">AJA232-27</strain>
    </source>
</reference>
<feature type="transmembrane region" description="Helical" evidence="5">
    <location>
        <begin position="609"/>
        <end position="627"/>
    </location>
</feature>
<dbReference type="Gene3D" id="3.10.180.10">
    <property type="entry name" value="2,3-Dihydroxybiphenyl 1,2-Dioxygenase, domain 1"/>
    <property type="match status" value="1"/>
</dbReference>
<evidence type="ECO:0000256" key="5">
    <source>
        <dbReference type="SAM" id="Phobius"/>
    </source>
</evidence>
<dbReference type="EC" id="1.13.11.27" evidence="2"/>
<keyword evidence="4" id="KW-0585">Phenylalanine catabolism</keyword>
<gene>
    <name evidence="6" type="ORF">ACHAWU_003613</name>
</gene>
<evidence type="ECO:0000256" key="2">
    <source>
        <dbReference type="ARBA" id="ARBA00013222"/>
    </source>
</evidence>
<dbReference type="GO" id="GO:0006572">
    <property type="term" value="P:L-tyrosine catabolic process"/>
    <property type="evidence" value="ECO:0007669"/>
    <property type="project" value="UniProtKB-KW"/>
</dbReference>
<name>A0ABD3M6X2_9STRA</name>
<keyword evidence="5" id="KW-0472">Membrane</keyword>
<dbReference type="GO" id="GO:0003868">
    <property type="term" value="F:4-hydroxyphenylpyruvate dioxygenase activity"/>
    <property type="evidence" value="ECO:0007669"/>
    <property type="project" value="UniProtKB-EC"/>
</dbReference>
<comment type="pathway">
    <text evidence="1">Amino-acid degradation; L-phenylalanine degradation; acetoacetate and fumarate from L-phenylalanine: step 3/6.</text>
</comment>